<dbReference type="InterPro" id="IPR011990">
    <property type="entry name" value="TPR-like_helical_dom_sf"/>
</dbReference>
<dbReference type="SUPFAM" id="SSF48452">
    <property type="entry name" value="TPR-like"/>
    <property type="match status" value="1"/>
</dbReference>
<dbReference type="InterPro" id="IPR013766">
    <property type="entry name" value="Thioredoxin_domain"/>
</dbReference>
<evidence type="ECO:0000259" key="1">
    <source>
        <dbReference type="PROSITE" id="PS51352"/>
    </source>
</evidence>
<dbReference type="RefSeq" id="WP_086435578.1">
    <property type="nucleotide sequence ID" value="NZ_FXWH01000004.1"/>
</dbReference>
<keyword evidence="3" id="KW-1185">Reference proteome</keyword>
<dbReference type="OrthoDB" id="9790390at2"/>
<accession>A0A1Y6G098</accession>
<reference evidence="3" key="1">
    <citation type="submission" date="2017-04" db="EMBL/GenBank/DDBJ databases">
        <authorList>
            <person name="Varghese N."/>
            <person name="Submissions S."/>
        </authorList>
    </citation>
    <scope>NUCLEOTIDE SEQUENCE [LARGE SCALE GENOMIC DNA]</scope>
</reference>
<protein>
    <submittedName>
        <fullName evidence="2">Thioredoxin</fullName>
    </submittedName>
</protein>
<dbReference type="Pfam" id="PF00085">
    <property type="entry name" value="Thioredoxin"/>
    <property type="match status" value="1"/>
</dbReference>
<name>A0A1Y6G098_9GAMM</name>
<dbReference type="Proteomes" id="UP000194450">
    <property type="component" value="Unassembled WGS sequence"/>
</dbReference>
<dbReference type="AlphaFoldDB" id="A0A1Y6G098"/>
<dbReference type="CDD" id="cd02956">
    <property type="entry name" value="ybbN"/>
    <property type="match status" value="1"/>
</dbReference>
<dbReference type="PANTHER" id="PTHR45663:SF11">
    <property type="entry name" value="GEO12009P1"/>
    <property type="match status" value="1"/>
</dbReference>
<gene>
    <name evidence="2" type="ORF">SAMN06297229_2443</name>
</gene>
<feature type="domain" description="Thioredoxin" evidence="1">
    <location>
        <begin position="4"/>
        <end position="112"/>
    </location>
</feature>
<dbReference type="Pfam" id="PF14561">
    <property type="entry name" value="TPR_20"/>
    <property type="match status" value="1"/>
</dbReference>
<dbReference type="PANTHER" id="PTHR45663">
    <property type="entry name" value="GEO12009P1"/>
    <property type="match status" value="1"/>
</dbReference>
<dbReference type="SUPFAM" id="SSF52833">
    <property type="entry name" value="Thioredoxin-like"/>
    <property type="match status" value="1"/>
</dbReference>
<dbReference type="Gene3D" id="3.40.30.10">
    <property type="entry name" value="Glutaredoxin"/>
    <property type="match status" value="1"/>
</dbReference>
<evidence type="ECO:0000313" key="2">
    <source>
        <dbReference type="EMBL" id="SMQ80830.1"/>
    </source>
</evidence>
<dbReference type="Pfam" id="PF14559">
    <property type="entry name" value="TPR_19"/>
    <property type="match status" value="1"/>
</dbReference>
<evidence type="ECO:0000313" key="3">
    <source>
        <dbReference type="Proteomes" id="UP000194450"/>
    </source>
</evidence>
<dbReference type="EMBL" id="FXWH01000004">
    <property type="protein sequence ID" value="SMQ80830.1"/>
    <property type="molecule type" value="Genomic_DNA"/>
</dbReference>
<sequence length="283" mass="31906">MNKTNIVDITPDNFQQVIIEGSREKLIAVYFWAAGYEPCEQLNPVLEKIAADYPEQLILAKINCEQQQQLAMQFGVQSLPTVALFKDGQPVDGFAGVEAESQIRSRFEEHLPSATDDLVKQVEQELQAENYEQAYTLAKQAYDLNPDDARVRLMLADAATSLGRIDQGKELLNTIKLVDQDGYYQHVVAKLELAEQAADSPELRALADRLEAAEQDHQLRLQYALALQQAHRSEEALEHTFIVLKQDLNFDGARKQALDMLNALPAGDPLAARYRRVLYSMLY</sequence>
<dbReference type="InterPro" id="IPR036249">
    <property type="entry name" value="Thioredoxin-like_sf"/>
</dbReference>
<dbReference type="GO" id="GO:0015035">
    <property type="term" value="F:protein-disulfide reductase activity"/>
    <property type="evidence" value="ECO:0007669"/>
    <property type="project" value="TreeGrafter"/>
</dbReference>
<dbReference type="GO" id="GO:0006950">
    <property type="term" value="P:response to stress"/>
    <property type="evidence" value="ECO:0007669"/>
    <property type="project" value="UniProtKB-ARBA"/>
</dbReference>
<proteinExistence type="predicted"/>
<dbReference type="GO" id="GO:0005737">
    <property type="term" value="C:cytoplasm"/>
    <property type="evidence" value="ECO:0007669"/>
    <property type="project" value="TreeGrafter"/>
</dbReference>
<dbReference type="Gene3D" id="1.25.40.10">
    <property type="entry name" value="Tetratricopeptide repeat domain"/>
    <property type="match status" value="2"/>
</dbReference>
<dbReference type="PROSITE" id="PS51352">
    <property type="entry name" value="THIOREDOXIN_2"/>
    <property type="match status" value="1"/>
</dbReference>
<organism evidence="2 3">
    <name type="scientific">Pseudidiomarina planktonica</name>
    <dbReference type="NCBI Taxonomy" id="1323738"/>
    <lineage>
        <taxon>Bacteria</taxon>
        <taxon>Pseudomonadati</taxon>
        <taxon>Pseudomonadota</taxon>
        <taxon>Gammaproteobacteria</taxon>
        <taxon>Alteromonadales</taxon>
        <taxon>Idiomarinaceae</taxon>
        <taxon>Pseudidiomarina</taxon>
    </lineage>
</organism>